<keyword evidence="2" id="KW-1185">Reference proteome</keyword>
<evidence type="ECO:0000313" key="1">
    <source>
        <dbReference type="EMBL" id="GID77367.1"/>
    </source>
</evidence>
<reference evidence="1 2" key="1">
    <citation type="submission" date="2021-01" db="EMBL/GenBank/DDBJ databases">
        <title>Whole genome shotgun sequence of Actinoplanes deccanensis NBRC 13994.</title>
        <authorList>
            <person name="Komaki H."/>
            <person name="Tamura T."/>
        </authorList>
    </citation>
    <scope>NUCLEOTIDE SEQUENCE [LARGE SCALE GENOMIC DNA]</scope>
    <source>
        <strain evidence="1 2">NBRC 13994</strain>
    </source>
</reference>
<evidence type="ECO:0000313" key="2">
    <source>
        <dbReference type="Proteomes" id="UP000609879"/>
    </source>
</evidence>
<dbReference type="Pfam" id="PF04237">
    <property type="entry name" value="YjbR"/>
    <property type="match status" value="1"/>
</dbReference>
<sequence length="169" mass="18023">MPPAVALAAAGVAGVGRSSGPACGLTLEPEAGMVGAMSGPGDVPPEILDRLRAICGRLPEAYEEPAWIGVRWRIRKRTIAHVYIPDADRFSVYAPYLVDGEAPTVMTFRVPLDDLLGLTAGGFPFFRAGWGHNVAAVVLGDHTDWTEIAELVTDSYCEMAPKFLAARVT</sequence>
<dbReference type="Proteomes" id="UP000609879">
    <property type="component" value="Unassembled WGS sequence"/>
</dbReference>
<evidence type="ECO:0008006" key="3">
    <source>
        <dbReference type="Google" id="ProtNLM"/>
    </source>
</evidence>
<name>A0ABQ3YBL7_9ACTN</name>
<dbReference type="InterPro" id="IPR038056">
    <property type="entry name" value="YjbR-like_sf"/>
</dbReference>
<proteinExistence type="predicted"/>
<dbReference type="SUPFAM" id="SSF142906">
    <property type="entry name" value="YjbR-like"/>
    <property type="match status" value="1"/>
</dbReference>
<organism evidence="1 2">
    <name type="scientific">Paractinoplanes deccanensis</name>
    <dbReference type="NCBI Taxonomy" id="113561"/>
    <lineage>
        <taxon>Bacteria</taxon>
        <taxon>Bacillati</taxon>
        <taxon>Actinomycetota</taxon>
        <taxon>Actinomycetes</taxon>
        <taxon>Micromonosporales</taxon>
        <taxon>Micromonosporaceae</taxon>
        <taxon>Paractinoplanes</taxon>
    </lineage>
</organism>
<protein>
    <recommendedName>
        <fullName evidence="3">YjbR protein</fullName>
    </recommendedName>
</protein>
<accession>A0ABQ3YBL7</accession>
<dbReference type="EMBL" id="BOMI01000118">
    <property type="protein sequence ID" value="GID77367.1"/>
    <property type="molecule type" value="Genomic_DNA"/>
</dbReference>
<dbReference type="InterPro" id="IPR058532">
    <property type="entry name" value="YjbR/MT2646/Rv2570-like"/>
</dbReference>
<gene>
    <name evidence="1" type="ORF">Ade02nite_60080</name>
</gene>
<comment type="caution">
    <text evidence="1">The sequence shown here is derived from an EMBL/GenBank/DDBJ whole genome shotgun (WGS) entry which is preliminary data.</text>
</comment>